<feature type="transmembrane region" description="Helical" evidence="1">
    <location>
        <begin position="119"/>
        <end position="139"/>
    </location>
</feature>
<dbReference type="Pfam" id="PF22564">
    <property type="entry name" value="HAAS"/>
    <property type="match status" value="1"/>
</dbReference>
<reference evidence="2 3" key="1">
    <citation type="submission" date="2020-08" db="EMBL/GenBank/DDBJ databases">
        <title>A Genomic Blueprint of the Chicken Gut Microbiome.</title>
        <authorList>
            <person name="Gilroy R."/>
            <person name="Ravi A."/>
            <person name="Getino M."/>
            <person name="Pursley I."/>
            <person name="Horton D.L."/>
            <person name="Alikhan N.-F."/>
            <person name="Baker D."/>
            <person name="Gharbi K."/>
            <person name="Hall N."/>
            <person name="Watson M."/>
            <person name="Adriaenssens E.M."/>
            <person name="Foster-Nyarko E."/>
            <person name="Jarju S."/>
            <person name="Secka A."/>
            <person name="Antonio M."/>
            <person name="Oren A."/>
            <person name="Chaudhuri R."/>
            <person name="La Ragione R.M."/>
            <person name="Hildebrand F."/>
            <person name="Pallen M.J."/>
        </authorList>
    </citation>
    <scope>NUCLEOTIDE SEQUENCE [LARGE SCALE GENOMIC DNA]</scope>
    <source>
        <strain evidence="2 3">Sa3CUA2</strain>
    </source>
</reference>
<comment type="caution">
    <text evidence="2">The sequence shown here is derived from an EMBL/GenBank/DDBJ whole genome shotgun (WGS) entry which is preliminary data.</text>
</comment>
<protein>
    <recommendedName>
        <fullName evidence="4">DUF1700 domain-containing protein</fullName>
    </recommendedName>
</protein>
<proteinExistence type="predicted"/>
<sequence>MTAVTSPLVAAYLADLERRLAGAPAADRLDVLDAVREHLDTAFADLGHAPGDDDVRRVLADLGSPDDVAGALALDAPPAGGDPSPRTSGVVWVLLVLAGLPAGLLVGLLLLPLALVHPVVLLGGLAALVGATLWVGYRAHGRRAAQPRRPWQLAFAVVLPAAVIAGTWALASAAFLTFESDAVQSVSVTSVATP</sequence>
<evidence type="ECO:0000256" key="1">
    <source>
        <dbReference type="SAM" id="Phobius"/>
    </source>
</evidence>
<organism evidence="2 3">
    <name type="scientific">Cellulomonas avistercoris</name>
    <dbReference type="NCBI Taxonomy" id="2762242"/>
    <lineage>
        <taxon>Bacteria</taxon>
        <taxon>Bacillati</taxon>
        <taxon>Actinomycetota</taxon>
        <taxon>Actinomycetes</taxon>
        <taxon>Micrococcales</taxon>
        <taxon>Cellulomonadaceae</taxon>
        <taxon>Cellulomonas</taxon>
    </lineage>
</organism>
<feature type="transmembrane region" description="Helical" evidence="1">
    <location>
        <begin position="90"/>
        <end position="113"/>
    </location>
</feature>
<name>A0ABR8QFN1_9CELL</name>
<keyword evidence="1" id="KW-1133">Transmembrane helix</keyword>
<dbReference type="RefSeq" id="WP_191783889.1">
    <property type="nucleotide sequence ID" value="NZ_JACSQV010000011.1"/>
</dbReference>
<gene>
    <name evidence="2" type="ORF">H9657_13245</name>
</gene>
<evidence type="ECO:0000313" key="2">
    <source>
        <dbReference type="EMBL" id="MBD7919236.1"/>
    </source>
</evidence>
<evidence type="ECO:0000313" key="3">
    <source>
        <dbReference type="Proteomes" id="UP000604241"/>
    </source>
</evidence>
<accession>A0ABR8QFN1</accession>
<feature type="transmembrane region" description="Helical" evidence="1">
    <location>
        <begin position="151"/>
        <end position="171"/>
    </location>
</feature>
<keyword evidence="1" id="KW-0812">Transmembrane</keyword>
<keyword evidence="1" id="KW-0472">Membrane</keyword>
<evidence type="ECO:0008006" key="4">
    <source>
        <dbReference type="Google" id="ProtNLM"/>
    </source>
</evidence>
<keyword evidence="3" id="KW-1185">Reference proteome</keyword>
<dbReference type="Proteomes" id="UP000604241">
    <property type="component" value="Unassembled WGS sequence"/>
</dbReference>
<dbReference type="EMBL" id="JACSQV010000011">
    <property type="protein sequence ID" value="MBD7919236.1"/>
    <property type="molecule type" value="Genomic_DNA"/>
</dbReference>